<dbReference type="AlphaFoldDB" id="B3EHN0"/>
<dbReference type="HOGENOM" id="CLU_2768297_0_0_10"/>
<name>B3EHN0_CHLL2</name>
<dbReference type="KEGG" id="cli:Clim_0729"/>
<accession>B3EHN0</accession>
<gene>
    <name evidence="1" type="ordered locus">Clim_0729</name>
</gene>
<proteinExistence type="predicted"/>
<dbReference type="Proteomes" id="UP000008841">
    <property type="component" value="Chromosome"/>
</dbReference>
<sequence length="69" mass="7679">MNDCIRYSVAGSQEDYGPLAVGGKTVLRVKLSSYLAIRLSSRSWQIGSLFIVVTSADERMCVEYRKVFG</sequence>
<dbReference type="EMBL" id="CP001097">
    <property type="protein sequence ID" value="ACD89810.1"/>
    <property type="molecule type" value="Genomic_DNA"/>
</dbReference>
<organism evidence="1 2">
    <name type="scientific">Chlorobium limicola (strain DSM 245 / NBRC 103803 / 6330)</name>
    <dbReference type="NCBI Taxonomy" id="290315"/>
    <lineage>
        <taxon>Bacteria</taxon>
        <taxon>Pseudomonadati</taxon>
        <taxon>Chlorobiota</taxon>
        <taxon>Chlorobiia</taxon>
        <taxon>Chlorobiales</taxon>
        <taxon>Chlorobiaceae</taxon>
        <taxon>Chlorobium/Pelodictyon group</taxon>
        <taxon>Chlorobium</taxon>
    </lineage>
</organism>
<evidence type="ECO:0000313" key="2">
    <source>
        <dbReference type="Proteomes" id="UP000008841"/>
    </source>
</evidence>
<protein>
    <submittedName>
        <fullName evidence="1">Uncharacterized protein</fullName>
    </submittedName>
</protein>
<reference evidence="1 2" key="1">
    <citation type="submission" date="2008-05" db="EMBL/GenBank/DDBJ databases">
        <title>Complete sequence of Chlorobium limicola DSM 245.</title>
        <authorList>
            <consortium name="US DOE Joint Genome Institute"/>
            <person name="Lucas S."/>
            <person name="Copeland A."/>
            <person name="Lapidus A."/>
            <person name="Glavina del Rio T."/>
            <person name="Dalin E."/>
            <person name="Tice H."/>
            <person name="Bruce D."/>
            <person name="Goodwin L."/>
            <person name="Pitluck S."/>
            <person name="Schmutz J."/>
            <person name="Larimer F."/>
            <person name="Land M."/>
            <person name="Hauser L."/>
            <person name="Kyrpides N."/>
            <person name="Ovchinnikova G."/>
            <person name="Zhao F."/>
            <person name="Li T."/>
            <person name="Liu Z."/>
            <person name="Overmann J."/>
            <person name="Bryant D.A."/>
            <person name="Richardson P."/>
        </authorList>
    </citation>
    <scope>NUCLEOTIDE SEQUENCE [LARGE SCALE GENOMIC DNA]</scope>
    <source>
        <strain evidence="2">DSM 245 / NBRC 103803 / 6330</strain>
    </source>
</reference>
<evidence type="ECO:0000313" key="1">
    <source>
        <dbReference type="EMBL" id="ACD89810.1"/>
    </source>
</evidence>